<comment type="caution">
    <text evidence="17">The sequence shown here is derived from an EMBL/GenBank/DDBJ whole genome shotgun (WGS) entry which is preliminary data.</text>
</comment>
<keyword evidence="12 14" id="KW-0472">Membrane</keyword>
<keyword evidence="6 14" id="KW-0645">Protease</keyword>
<comment type="similarity">
    <text evidence="14">Belongs to the transpeptidase family. MrdA subfamily.</text>
</comment>
<dbReference type="InterPro" id="IPR001460">
    <property type="entry name" value="PCN-bd_Tpept"/>
</dbReference>
<feature type="active site" description="Acyl-ester intermediate" evidence="14">
    <location>
        <position position="345"/>
    </location>
</feature>
<proteinExistence type="inferred from homology"/>
<comment type="function">
    <text evidence="14">Catalyzes cross-linking of the peptidoglycan cell wall.</text>
</comment>
<dbReference type="GO" id="GO:0008360">
    <property type="term" value="P:regulation of cell shape"/>
    <property type="evidence" value="ECO:0007669"/>
    <property type="project" value="UniProtKB-KW"/>
</dbReference>
<dbReference type="Gene3D" id="3.40.710.10">
    <property type="entry name" value="DD-peptidase/beta-lactamase superfamily"/>
    <property type="match status" value="1"/>
</dbReference>
<dbReference type="SUPFAM" id="SSF56519">
    <property type="entry name" value="Penicillin binding protein dimerisation domain"/>
    <property type="match status" value="1"/>
</dbReference>
<organism evidence="17 18">
    <name type="scientific">Photobacterium damselae subsp. damselae</name>
    <name type="common">Listonella damsela</name>
    <dbReference type="NCBI Taxonomy" id="85581"/>
    <lineage>
        <taxon>Bacteria</taxon>
        <taxon>Pseudomonadati</taxon>
        <taxon>Pseudomonadota</taxon>
        <taxon>Gammaproteobacteria</taxon>
        <taxon>Vibrionales</taxon>
        <taxon>Vibrionaceae</taxon>
        <taxon>Photobacterium</taxon>
    </lineage>
</organism>
<evidence type="ECO:0000259" key="16">
    <source>
        <dbReference type="Pfam" id="PF03717"/>
    </source>
</evidence>
<evidence type="ECO:0000313" key="18">
    <source>
        <dbReference type="Proteomes" id="UP000480943"/>
    </source>
</evidence>
<dbReference type="GO" id="GO:0009252">
    <property type="term" value="P:peptidoglycan biosynthetic process"/>
    <property type="evidence" value="ECO:0007669"/>
    <property type="project" value="UniProtKB-UniRule"/>
</dbReference>
<keyword evidence="13 14" id="KW-0961">Cell wall biogenesis/degradation</keyword>
<dbReference type="GO" id="GO:0071555">
    <property type="term" value="P:cell wall organization"/>
    <property type="evidence" value="ECO:0007669"/>
    <property type="project" value="UniProtKB-KW"/>
</dbReference>
<comment type="catalytic activity">
    <reaction evidence="14">
        <text>Preferential cleavage: (Ac)2-L-Lys-D-Ala-|-D-Ala. Also transpeptidation of peptidyl-alanyl moieties that are N-acyl substituents of D-alanine.</text>
        <dbReference type="EC" id="3.4.16.4"/>
    </reaction>
</comment>
<keyword evidence="5 14" id="KW-0121">Carboxypeptidase</keyword>
<dbReference type="Pfam" id="PF03717">
    <property type="entry name" value="PBP_dimer"/>
    <property type="match status" value="1"/>
</dbReference>
<dbReference type="SUPFAM" id="SSF56601">
    <property type="entry name" value="beta-lactamase/transpeptidase-like"/>
    <property type="match status" value="1"/>
</dbReference>
<evidence type="ECO:0000256" key="8">
    <source>
        <dbReference type="ARBA" id="ARBA00022801"/>
    </source>
</evidence>
<evidence type="ECO:0000259" key="15">
    <source>
        <dbReference type="Pfam" id="PF00905"/>
    </source>
</evidence>
<sequence length="653" mass="74137">MRQKRTQIRDHRAESALFFRRALVSFIGIAVLVGVLLTNLYHIQVQEHEDYQTRSNDNRIKIVPVSPNRGLIYDRNGVLLAENRPVYSLEITSEKVPNLEETLLALQEIMSVTEDDITKFQKERRRTRRFKSVPILDQLNEEQVALFSVNQHRFPGVEVKAYLKRHYPYGDALTHVLGYVAKINDRDIKRLEKAEKLSNYKATRDIGKLGIERYYEDQLHGTSGYQEVEVNSRGRVIRTLKYVPPIPGQDLKLNIDIALQLYVQELLTERSKDPETGEEVVKHKRGSVVVLDPKDDSILAMVSSPSYDPNLFVKGISGKNYRELLNNPDRPLVNRVTLGIYPPASTVKPLIAVAALTEGVVTTKTTRNDPGWWVIPNSTSRKFRDWLRWGHGSVNIYKAIEESVDTYFYQVAYDMGIDRLSTWMNKFGYGEYTGVDIHEESKANMPTREWKQARYRQPWYQGDTIPVGIGQGYWTATPLQIAKATSVLVNNGVVHRPHLLQSTIEDGVETKTEFKDFPPITGVKQSTWDVAKEGMHRVLYGHRGTARKAFYHTPYQAGGKSGSAQVFGLAENQKYNADELEERLRDHALFTAFAPFEDPKVVVSMVLENAGGGSSNGGPIARKIFDHMLLEPSAVNDLSKTENNKTASTEETQ</sequence>
<dbReference type="Pfam" id="PF00905">
    <property type="entry name" value="Transpeptidase"/>
    <property type="match status" value="1"/>
</dbReference>
<evidence type="ECO:0000256" key="3">
    <source>
        <dbReference type="ARBA" id="ARBA00022475"/>
    </source>
</evidence>
<evidence type="ECO:0000256" key="5">
    <source>
        <dbReference type="ARBA" id="ARBA00022645"/>
    </source>
</evidence>
<evidence type="ECO:0000256" key="2">
    <source>
        <dbReference type="ARBA" id="ARBA00004236"/>
    </source>
</evidence>
<dbReference type="AlphaFoldDB" id="A0AAD3WUL1"/>
<dbReference type="Proteomes" id="UP000480943">
    <property type="component" value="Unassembled WGS sequence"/>
</dbReference>
<evidence type="ECO:0000256" key="4">
    <source>
        <dbReference type="ARBA" id="ARBA00022519"/>
    </source>
</evidence>
<dbReference type="NCBIfam" id="TIGR03423">
    <property type="entry name" value="pbp2_mrdA"/>
    <property type="match status" value="1"/>
</dbReference>
<name>A0AAD3WUL1_PHODD</name>
<evidence type="ECO:0000256" key="9">
    <source>
        <dbReference type="ARBA" id="ARBA00022960"/>
    </source>
</evidence>
<accession>A0AAD3WUL1</accession>
<evidence type="ECO:0000256" key="11">
    <source>
        <dbReference type="ARBA" id="ARBA00022989"/>
    </source>
</evidence>
<dbReference type="PANTHER" id="PTHR30627">
    <property type="entry name" value="PEPTIDOGLYCAN D,D-TRANSPEPTIDASE"/>
    <property type="match status" value="1"/>
</dbReference>
<dbReference type="FunFam" id="3.40.710.10:FF:000004">
    <property type="entry name" value="Peptidoglycan D,D-transpeptidase MrdA"/>
    <property type="match status" value="1"/>
</dbReference>
<dbReference type="RefSeq" id="WP_112162504.1">
    <property type="nucleotide sequence ID" value="NZ_JABXYE010000067.1"/>
</dbReference>
<keyword evidence="11 14" id="KW-1133">Transmembrane helix</keyword>
<dbReference type="InterPro" id="IPR012338">
    <property type="entry name" value="Beta-lactam/transpept-like"/>
</dbReference>
<dbReference type="GO" id="GO:0005886">
    <property type="term" value="C:plasma membrane"/>
    <property type="evidence" value="ECO:0007669"/>
    <property type="project" value="UniProtKB-SubCell"/>
</dbReference>
<dbReference type="InterPro" id="IPR050515">
    <property type="entry name" value="Beta-lactam/transpept"/>
</dbReference>
<feature type="transmembrane region" description="Helical" evidence="14">
    <location>
        <begin position="21"/>
        <end position="41"/>
    </location>
</feature>
<comment type="caution">
    <text evidence="14">Lacks conserved residue(s) required for the propagation of feature annotation.</text>
</comment>
<keyword evidence="10 14" id="KW-0573">Peptidoglycan synthesis</keyword>
<evidence type="ECO:0000256" key="12">
    <source>
        <dbReference type="ARBA" id="ARBA00023136"/>
    </source>
</evidence>
<comment type="subcellular location">
    <subcellularLocation>
        <location evidence="14">Cell inner membrane</location>
        <topology evidence="14">Single-pass membrane protein</topology>
    </subcellularLocation>
    <subcellularLocation>
        <location evidence="2">Cell membrane</location>
    </subcellularLocation>
    <subcellularLocation>
        <location evidence="1">Membrane</location>
        <topology evidence="1">Single-pass membrane protein</topology>
    </subcellularLocation>
</comment>
<dbReference type="EC" id="3.4.16.4" evidence="14"/>
<dbReference type="HAMAP" id="MF_02081">
    <property type="entry name" value="MrdA_transpept"/>
    <property type="match status" value="1"/>
</dbReference>
<dbReference type="FunFam" id="3.90.1310.10:FF:000001">
    <property type="entry name" value="Peptidoglycan D,D-transpeptidase MrdA"/>
    <property type="match status" value="1"/>
</dbReference>
<dbReference type="Gene3D" id="3.30.1390.30">
    <property type="entry name" value="Penicillin-binding protein 2a, domain 3"/>
    <property type="match status" value="1"/>
</dbReference>
<keyword evidence="3 14" id="KW-1003">Cell membrane</keyword>
<evidence type="ECO:0000256" key="14">
    <source>
        <dbReference type="HAMAP-Rule" id="MF_02081"/>
    </source>
</evidence>
<evidence type="ECO:0000256" key="10">
    <source>
        <dbReference type="ARBA" id="ARBA00022984"/>
    </source>
</evidence>
<dbReference type="InterPro" id="IPR036138">
    <property type="entry name" value="PBP_dimer_sf"/>
</dbReference>
<protein>
    <recommendedName>
        <fullName evidence="14">Peptidoglycan D,D-transpeptidase MrdA</fullName>
        <ecNumber evidence="14">3.4.16.4</ecNumber>
    </recommendedName>
    <alternativeName>
        <fullName evidence="14">Penicillin-binding protein 2</fullName>
        <shortName evidence="14">PBP-2</shortName>
    </alternativeName>
</protein>
<dbReference type="Gene3D" id="3.90.1310.10">
    <property type="entry name" value="Penicillin-binding protein 2a (Domain 2)"/>
    <property type="match status" value="1"/>
</dbReference>
<dbReference type="InterPro" id="IPR017790">
    <property type="entry name" value="Penicillin-binding_protein_2"/>
</dbReference>
<evidence type="ECO:0000256" key="6">
    <source>
        <dbReference type="ARBA" id="ARBA00022670"/>
    </source>
</evidence>
<keyword evidence="7 14" id="KW-0812">Transmembrane</keyword>
<reference evidence="17 18" key="1">
    <citation type="submission" date="2019-09" db="EMBL/GenBank/DDBJ databases">
        <title>Photobacterium damselae subsp. damselae CDC-2227-81, a human clinical isolate.</title>
        <authorList>
            <person name="Osorio C.R."/>
        </authorList>
    </citation>
    <scope>NUCLEOTIDE SEQUENCE [LARGE SCALE GENOMIC DNA]</scope>
    <source>
        <strain evidence="17 18">CDC-2227-81</strain>
    </source>
</reference>
<evidence type="ECO:0000256" key="13">
    <source>
        <dbReference type="ARBA" id="ARBA00023316"/>
    </source>
</evidence>
<dbReference type="GO" id="GO:0006508">
    <property type="term" value="P:proteolysis"/>
    <property type="evidence" value="ECO:0007669"/>
    <property type="project" value="UniProtKB-KW"/>
</dbReference>
<comment type="pathway">
    <text evidence="14">Cell wall biogenesis; peptidoglycan biosynthesis.</text>
</comment>
<evidence type="ECO:0000256" key="1">
    <source>
        <dbReference type="ARBA" id="ARBA00004167"/>
    </source>
</evidence>
<gene>
    <name evidence="14 17" type="primary">mrdA</name>
    <name evidence="17" type="ORF">F6450_12470</name>
</gene>
<keyword evidence="4 14" id="KW-0997">Cell inner membrane</keyword>
<feature type="domain" description="Penicillin-binding protein dimerisation" evidence="16">
    <location>
        <begin position="65"/>
        <end position="240"/>
    </location>
</feature>
<evidence type="ECO:0000256" key="7">
    <source>
        <dbReference type="ARBA" id="ARBA00022692"/>
    </source>
</evidence>
<dbReference type="GO" id="GO:0008658">
    <property type="term" value="F:penicillin binding"/>
    <property type="evidence" value="ECO:0007669"/>
    <property type="project" value="UniProtKB-UniRule"/>
</dbReference>
<dbReference type="PANTHER" id="PTHR30627:SF2">
    <property type="entry name" value="PEPTIDOGLYCAN D,D-TRANSPEPTIDASE MRDA"/>
    <property type="match status" value="1"/>
</dbReference>
<feature type="domain" description="Penicillin-binding protein transpeptidase" evidence="15">
    <location>
        <begin position="286"/>
        <end position="625"/>
    </location>
</feature>
<dbReference type="InterPro" id="IPR005311">
    <property type="entry name" value="PBP_dimer"/>
</dbReference>
<dbReference type="GO" id="GO:0071972">
    <property type="term" value="F:peptidoglycan L,D-transpeptidase activity"/>
    <property type="evidence" value="ECO:0007669"/>
    <property type="project" value="TreeGrafter"/>
</dbReference>
<keyword evidence="8 14" id="KW-0378">Hydrolase</keyword>
<dbReference type="GO" id="GO:0009002">
    <property type="term" value="F:serine-type D-Ala-D-Ala carboxypeptidase activity"/>
    <property type="evidence" value="ECO:0007669"/>
    <property type="project" value="UniProtKB-UniRule"/>
</dbReference>
<dbReference type="EMBL" id="VZUQ01000069">
    <property type="protein sequence ID" value="KAB1179751.1"/>
    <property type="molecule type" value="Genomic_DNA"/>
</dbReference>
<evidence type="ECO:0000313" key="17">
    <source>
        <dbReference type="EMBL" id="KAB1179751.1"/>
    </source>
</evidence>
<keyword evidence="9 14" id="KW-0133">Cell shape</keyword>